<comment type="caution">
    <text evidence="2">The sequence shown here is derived from an EMBL/GenBank/DDBJ whole genome shotgun (WGS) entry which is preliminary data.</text>
</comment>
<dbReference type="Gene3D" id="3.40.50.1000">
    <property type="entry name" value="HAD superfamily/HAD-like"/>
    <property type="match status" value="1"/>
</dbReference>
<dbReference type="InterPro" id="IPR023214">
    <property type="entry name" value="HAD_sf"/>
</dbReference>
<keyword evidence="1 2" id="KW-0378">Hydrolase</keyword>
<dbReference type="SFLD" id="SFLDG01129">
    <property type="entry name" value="C1.5:_HAD__Beta-PGM__Phosphata"/>
    <property type="match status" value="1"/>
</dbReference>
<organism evidence="2 3">
    <name type="scientific">Candidatus Treponema excrementipullorum</name>
    <dbReference type="NCBI Taxonomy" id="2838768"/>
    <lineage>
        <taxon>Bacteria</taxon>
        <taxon>Pseudomonadati</taxon>
        <taxon>Spirochaetota</taxon>
        <taxon>Spirochaetia</taxon>
        <taxon>Spirochaetales</taxon>
        <taxon>Treponemataceae</taxon>
        <taxon>Treponema</taxon>
    </lineage>
</organism>
<reference evidence="2" key="1">
    <citation type="journal article" date="2021" name="PeerJ">
        <title>Extensive microbial diversity within the chicken gut microbiome revealed by metagenomics and culture.</title>
        <authorList>
            <person name="Gilroy R."/>
            <person name="Ravi A."/>
            <person name="Getino M."/>
            <person name="Pursley I."/>
            <person name="Horton D.L."/>
            <person name="Alikhan N.F."/>
            <person name="Baker D."/>
            <person name="Gharbi K."/>
            <person name="Hall N."/>
            <person name="Watson M."/>
            <person name="Adriaenssens E.M."/>
            <person name="Foster-Nyarko E."/>
            <person name="Jarju S."/>
            <person name="Secka A."/>
            <person name="Antonio M."/>
            <person name="Oren A."/>
            <person name="Chaudhuri R.R."/>
            <person name="La Ragione R."/>
            <person name="Hildebrand F."/>
            <person name="Pallen M.J."/>
        </authorList>
    </citation>
    <scope>NUCLEOTIDE SEQUENCE</scope>
    <source>
        <strain evidence="2">Gambia15-2214</strain>
    </source>
</reference>
<name>A0A9E2L1R0_9SPIR</name>
<dbReference type="EMBL" id="JAHLFV010000144">
    <property type="protein sequence ID" value="MBU3850105.1"/>
    <property type="molecule type" value="Genomic_DNA"/>
</dbReference>
<proteinExistence type="predicted"/>
<evidence type="ECO:0000256" key="1">
    <source>
        <dbReference type="ARBA" id="ARBA00022801"/>
    </source>
</evidence>
<dbReference type="SUPFAM" id="SSF56784">
    <property type="entry name" value="HAD-like"/>
    <property type="match status" value="1"/>
</dbReference>
<gene>
    <name evidence="2" type="ORF">IAA16_06025</name>
</gene>
<dbReference type="Proteomes" id="UP000823914">
    <property type="component" value="Unassembled WGS sequence"/>
</dbReference>
<dbReference type="NCBIfam" id="TIGR01549">
    <property type="entry name" value="HAD-SF-IA-v1"/>
    <property type="match status" value="1"/>
</dbReference>
<dbReference type="SFLD" id="SFLDS00003">
    <property type="entry name" value="Haloacid_Dehalogenase"/>
    <property type="match status" value="1"/>
</dbReference>
<protein>
    <submittedName>
        <fullName evidence="2">HAD family hydrolase</fullName>
    </submittedName>
</protein>
<evidence type="ECO:0000313" key="3">
    <source>
        <dbReference type="Proteomes" id="UP000823914"/>
    </source>
</evidence>
<dbReference type="AlphaFoldDB" id="A0A9E2L1R0"/>
<dbReference type="GO" id="GO:0016787">
    <property type="term" value="F:hydrolase activity"/>
    <property type="evidence" value="ECO:0007669"/>
    <property type="project" value="UniProtKB-KW"/>
</dbReference>
<accession>A0A9E2L1R0</accession>
<dbReference type="InterPro" id="IPR006439">
    <property type="entry name" value="HAD-SF_hydro_IA"/>
</dbReference>
<sequence>MIENIKAVAFDIDGTMYPNWRLNIRIVFYVLKHIKFFLKYRKIRSVLHRTAPVGNFYDYQARLFALELHVTDEEARQQINTIVYSGLTPFLKKVKPYAYIKETIEALKARGLKVAVLSDFPPSQKADMWGTRDLFDLICGSEEFGALKPSKYTFCCFAQKLGVAEKEILYVGNNVFADIRGAKAAGMKTAYIMPWWRRLLGRPLKLADISFKNYRQLKEIVLD</sequence>
<evidence type="ECO:0000313" key="2">
    <source>
        <dbReference type="EMBL" id="MBU3850105.1"/>
    </source>
</evidence>
<dbReference type="PANTHER" id="PTHR43316:SF3">
    <property type="entry name" value="HALOACID DEHALOGENASE, TYPE II (AFU_ORTHOLOGUE AFUA_2G07750)-RELATED"/>
    <property type="match status" value="1"/>
</dbReference>
<dbReference type="InterPro" id="IPR051540">
    <property type="entry name" value="S-2-haloacid_dehalogenase"/>
</dbReference>
<dbReference type="InterPro" id="IPR036412">
    <property type="entry name" value="HAD-like_sf"/>
</dbReference>
<dbReference type="PANTHER" id="PTHR43316">
    <property type="entry name" value="HYDROLASE, HALOACID DELAHOGENASE-RELATED"/>
    <property type="match status" value="1"/>
</dbReference>
<dbReference type="Gene3D" id="1.10.150.520">
    <property type="match status" value="1"/>
</dbReference>
<dbReference type="PRINTS" id="PR00413">
    <property type="entry name" value="HADHALOGNASE"/>
</dbReference>
<reference evidence="2" key="2">
    <citation type="submission" date="2021-04" db="EMBL/GenBank/DDBJ databases">
        <authorList>
            <person name="Gilroy R."/>
        </authorList>
    </citation>
    <scope>NUCLEOTIDE SEQUENCE</scope>
    <source>
        <strain evidence="2">Gambia15-2214</strain>
    </source>
</reference>
<dbReference type="Pfam" id="PF00702">
    <property type="entry name" value="Hydrolase"/>
    <property type="match status" value="1"/>
</dbReference>